<dbReference type="AlphaFoldDB" id="A0ABD2WRP4"/>
<gene>
    <name evidence="1" type="ORF">TKK_010717</name>
</gene>
<sequence length="82" mass="9214">MQQQQSHINAQGLTCIFRMIQQLMPEKSRATRYVPLTRSAILSSCKFNEPLVALVDLSVYSSSTTIKLQKPQTEAVYSIVVP</sequence>
<accession>A0ABD2WRP4</accession>
<comment type="caution">
    <text evidence="1">The sequence shown here is derived from an EMBL/GenBank/DDBJ whole genome shotgun (WGS) entry which is preliminary data.</text>
</comment>
<evidence type="ECO:0000313" key="2">
    <source>
        <dbReference type="Proteomes" id="UP001627154"/>
    </source>
</evidence>
<keyword evidence="2" id="KW-1185">Reference proteome</keyword>
<protein>
    <submittedName>
        <fullName evidence="1">Uncharacterized protein</fullName>
    </submittedName>
</protein>
<proteinExistence type="predicted"/>
<dbReference type="EMBL" id="JBJJXI010000085">
    <property type="protein sequence ID" value="KAL3395096.1"/>
    <property type="molecule type" value="Genomic_DNA"/>
</dbReference>
<organism evidence="1 2">
    <name type="scientific">Trichogramma kaykai</name>
    <dbReference type="NCBI Taxonomy" id="54128"/>
    <lineage>
        <taxon>Eukaryota</taxon>
        <taxon>Metazoa</taxon>
        <taxon>Ecdysozoa</taxon>
        <taxon>Arthropoda</taxon>
        <taxon>Hexapoda</taxon>
        <taxon>Insecta</taxon>
        <taxon>Pterygota</taxon>
        <taxon>Neoptera</taxon>
        <taxon>Endopterygota</taxon>
        <taxon>Hymenoptera</taxon>
        <taxon>Apocrita</taxon>
        <taxon>Proctotrupomorpha</taxon>
        <taxon>Chalcidoidea</taxon>
        <taxon>Trichogrammatidae</taxon>
        <taxon>Trichogramma</taxon>
    </lineage>
</organism>
<dbReference type="Proteomes" id="UP001627154">
    <property type="component" value="Unassembled WGS sequence"/>
</dbReference>
<evidence type="ECO:0000313" key="1">
    <source>
        <dbReference type="EMBL" id="KAL3395096.1"/>
    </source>
</evidence>
<reference evidence="1 2" key="1">
    <citation type="journal article" date="2024" name="bioRxiv">
        <title>A reference genome for Trichogramma kaykai: A tiny desert-dwelling parasitoid wasp with competing sex-ratio distorters.</title>
        <authorList>
            <person name="Culotta J."/>
            <person name="Lindsey A.R."/>
        </authorList>
    </citation>
    <scope>NUCLEOTIDE SEQUENCE [LARGE SCALE GENOMIC DNA]</scope>
    <source>
        <strain evidence="1 2">KSX58</strain>
    </source>
</reference>
<name>A0ABD2WRP4_9HYME</name>